<dbReference type="Pfam" id="PF01431">
    <property type="entry name" value="Peptidase_M13"/>
    <property type="match status" value="1"/>
</dbReference>
<accession>A0A6V7V5M9</accession>
<keyword evidence="7" id="KW-0482">Metalloprotease</keyword>
<dbReference type="PANTHER" id="PTHR11733:SF230">
    <property type="entry name" value="NEPRILYSIN-2"/>
    <property type="match status" value="1"/>
</dbReference>
<keyword evidence="6" id="KW-0862">Zinc</keyword>
<evidence type="ECO:0000256" key="5">
    <source>
        <dbReference type="ARBA" id="ARBA00022801"/>
    </source>
</evidence>
<dbReference type="SUPFAM" id="SSF55486">
    <property type="entry name" value="Metalloproteases ('zincins'), catalytic domain"/>
    <property type="match status" value="1"/>
</dbReference>
<dbReference type="EMBL" id="CAJEWN010000165">
    <property type="protein sequence ID" value="CAD2170221.1"/>
    <property type="molecule type" value="Genomic_DNA"/>
</dbReference>
<evidence type="ECO:0000256" key="9">
    <source>
        <dbReference type="SAM" id="Phobius"/>
    </source>
</evidence>
<feature type="domain" description="Peptidase M13 N-terminal" evidence="11">
    <location>
        <begin position="163"/>
        <end position="567"/>
    </location>
</feature>
<feature type="domain" description="Peptidase M13 C-terminal" evidence="10">
    <location>
        <begin position="626"/>
        <end position="831"/>
    </location>
</feature>
<keyword evidence="5" id="KW-0378">Hydrolase</keyword>
<dbReference type="InterPro" id="IPR008753">
    <property type="entry name" value="Peptidase_M13_N"/>
</dbReference>
<name>A0A6V7V5M9_MELEN</name>
<evidence type="ECO:0000313" key="12">
    <source>
        <dbReference type="EMBL" id="CAD2170221.1"/>
    </source>
</evidence>
<evidence type="ECO:0000256" key="3">
    <source>
        <dbReference type="ARBA" id="ARBA00022670"/>
    </source>
</evidence>
<evidence type="ECO:0000256" key="4">
    <source>
        <dbReference type="ARBA" id="ARBA00022723"/>
    </source>
</evidence>
<reference evidence="12 13" key="1">
    <citation type="submission" date="2020-08" db="EMBL/GenBank/DDBJ databases">
        <authorList>
            <person name="Koutsovoulos G."/>
            <person name="Danchin GJ E."/>
        </authorList>
    </citation>
    <scope>NUCLEOTIDE SEQUENCE [LARGE SCALE GENOMIC DNA]</scope>
</reference>
<feature type="transmembrane region" description="Helical" evidence="9">
    <location>
        <begin position="112"/>
        <end position="134"/>
    </location>
</feature>
<evidence type="ECO:0000259" key="11">
    <source>
        <dbReference type="Pfam" id="PF05649"/>
    </source>
</evidence>
<keyword evidence="4" id="KW-0479">Metal-binding</keyword>
<feature type="compositionally biased region" description="Polar residues" evidence="8">
    <location>
        <begin position="86"/>
        <end position="96"/>
    </location>
</feature>
<dbReference type="InterPro" id="IPR000718">
    <property type="entry name" value="Peptidase_M13"/>
</dbReference>
<dbReference type="PANTHER" id="PTHR11733">
    <property type="entry name" value="ZINC METALLOPROTEASE FAMILY M13 NEPRILYSIN-RELATED"/>
    <property type="match status" value="1"/>
</dbReference>
<feature type="region of interest" description="Disordered" evidence="8">
    <location>
        <begin position="83"/>
        <end position="103"/>
    </location>
</feature>
<dbReference type="PRINTS" id="PR00786">
    <property type="entry name" value="NEPRILYSIN"/>
</dbReference>
<dbReference type="AlphaFoldDB" id="A0A6V7V5M9"/>
<dbReference type="PROSITE" id="PS51885">
    <property type="entry name" value="NEPRILYSIN"/>
    <property type="match status" value="1"/>
</dbReference>
<evidence type="ECO:0000313" key="13">
    <source>
        <dbReference type="Proteomes" id="UP000580250"/>
    </source>
</evidence>
<dbReference type="GO" id="GO:0016485">
    <property type="term" value="P:protein processing"/>
    <property type="evidence" value="ECO:0007669"/>
    <property type="project" value="TreeGrafter"/>
</dbReference>
<evidence type="ECO:0000256" key="1">
    <source>
        <dbReference type="ARBA" id="ARBA00001947"/>
    </source>
</evidence>
<dbReference type="InterPro" id="IPR018497">
    <property type="entry name" value="Peptidase_M13_C"/>
</dbReference>
<keyword evidence="9" id="KW-0472">Membrane</keyword>
<evidence type="ECO:0000256" key="7">
    <source>
        <dbReference type="ARBA" id="ARBA00023049"/>
    </source>
</evidence>
<feature type="region of interest" description="Disordered" evidence="8">
    <location>
        <begin position="23"/>
        <end position="45"/>
    </location>
</feature>
<dbReference type="GO" id="GO:0004222">
    <property type="term" value="F:metalloendopeptidase activity"/>
    <property type="evidence" value="ECO:0007669"/>
    <property type="project" value="InterPro"/>
</dbReference>
<dbReference type="Proteomes" id="UP000580250">
    <property type="component" value="Unassembled WGS sequence"/>
</dbReference>
<dbReference type="OrthoDB" id="6475849at2759"/>
<dbReference type="CDD" id="cd08662">
    <property type="entry name" value="M13"/>
    <property type="match status" value="1"/>
</dbReference>
<dbReference type="GO" id="GO:0046872">
    <property type="term" value="F:metal ion binding"/>
    <property type="evidence" value="ECO:0007669"/>
    <property type="project" value="UniProtKB-KW"/>
</dbReference>
<organism evidence="12 13">
    <name type="scientific">Meloidogyne enterolobii</name>
    <name type="common">Root-knot nematode worm</name>
    <name type="synonym">Meloidogyne mayaguensis</name>
    <dbReference type="NCBI Taxonomy" id="390850"/>
    <lineage>
        <taxon>Eukaryota</taxon>
        <taxon>Metazoa</taxon>
        <taxon>Ecdysozoa</taxon>
        <taxon>Nematoda</taxon>
        <taxon>Chromadorea</taxon>
        <taxon>Rhabditida</taxon>
        <taxon>Tylenchina</taxon>
        <taxon>Tylenchomorpha</taxon>
        <taxon>Tylenchoidea</taxon>
        <taxon>Meloidogynidae</taxon>
        <taxon>Meloidogyninae</taxon>
        <taxon>Meloidogyne</taxon>
    </lineage>
</organism>
<dbReference type="Pfam" id="PF05649">
    <property type="entry name" value="Peptidase_M13_N"/>
    <property type="match status" value="1"/>
</dbReference>
<dbReference type="GO" id="GO:0005886">
    <property type="term" value="C:plasma membrane"/>
    <property type="evidence" value="ECO:0007669"/>
    <property type="project" value="TreeGrafter"/>
</dbReference>
<keyword evidence="9" id="KW-1133">Transmembrane helix</keyword>
<dbReference type="InterPro" id="IPR042089">
    <property type="entry name" value="Peptidase_M13_dom_2"/>
</dbReference>
<comment type="cofactor">
    <cofactor evidence="1">
        <name>Zn(2+)</name>
        <dbReference type="ChEBI" id="CHEBI:29105"/>
    </cofactor>
</comment>
<sequence length="832" mass="95642">MIMTTTEQQQNAVGALLVDSATPSVSKSKETSPAAPSIKSGESTTLEATTANHSPMLAEEANSTTSVLPLVAINNKKNSLEKIPLSSPTSMTTTRTAVEPPKKSRRRNYKRLLLGISFLFFLIALIVALIVLLYKEKSAVCLTPVCVHTAAIILNSMNATVDPCDDFFEYACGNWIKQHPIPDDAPSVSNFENLGQDLELALKDLLEDGPDTLINMEETNEEAVKKAKYFYQMCLNESEIMTSWRNVFDQVLHTFGGWPSLESSSQPNIRIRIERLYGIMVSKFRADSLFKATVQPDDKNSDKHILLIDQPALNLFARDFYMLTETEVERLAYRTLIRDVLVLLGADHRIAERDSLEVLQFETELANITVSEDQRHDVSELYTKYTIGEIKERYPNFDWLLFFNTIFENINEQKGKNPIQFEHDEPIVIYGAEFVARLDKLLPTFEPRVVQNYLTWCWFFKAMLRDLPDPFALTMFKFYRTLNLMMVQKLRWHGCVTRVNSLMPMATSSIYVKHHFDNEAKAQVEEMIALIMEAFVELLDEEEWLTGETKAYAKQKIKTMHQKIGYPDYLENNTAVNKEYERYIVYESDYYKTKFQFYEMYQKDILEKIRMPVDRNRWVAGAALVNAFYSPNTNEIIFPAGILQPVFYSKHFPRSMNFGGIGVVIGHEITHGFDDRGRLYDQFGNIRQWWDNATIVKFEEKAKCIEDQYSNYVLDQISMKINGRSTKGENIADNGGLKQAYRAYKKYERYRSLPQQLPGVNLTHDQLFFLNYAQIWCGIMNDKEAVRKLRTSEHSPGPIRVKGPLSNSVDFAAAYNCPEGSPMNPIQKCKVW</sequence>
<evidence type="ECO:0000256" key="6">
    <source>
        <dbReference type="ARBA" id="ARBA00022833"/>
    </source>
</evidence>
<protein>
    <submittedName>
        <fullName evidence="12">Uncharacterized protein</fullName>
    </submittedName>
</protein>
<dbReference type="InterPro" id="IPR024079">
    <property type="entry name" value="MetalloPept_cat_dom_sf"/>
</dbReference>
<evidence type="ECO:0000256" key="8">
    <source>
        <dbReference type="SAM" id="MobiDB-lite"/>
    </source>
</evidence>
<keyword evidence="9" id="KW-0812">Transmembrane</keyword>
<dbReference type="Gene3D" id="3.40.390.10">
    <property type="entry name" value="Collagenase (Catalytic Domain)"/>
    <property type="match status" value="1"/>
</dbReference>
<dbReference type="Gene3D" id="1.10.1380.10">
    <property type="entry name" value="Neutral endopeptidase , domain2"/>
    <property type="match status" value="1"/>
</dbReference>
<proteinExistence type="inferred from homology"/>
<gene>
    <name evidence="12" type="ORF">MENT_LOCUS21611</name>
</gene>
<comment type="caution">
    <text evidence="12">The sequence shown here is derived from an EMBL/GenBank/DDBJ whole genome shotgun (WGS) entry which is preliminary data.</text>
</comment>
<evidence type="ECO:0000259" key="10">
    <source>
        <dbReference type="Pfam" id="PF01431"/>
    </source>
</evidence>
<comment type="similarity">
    <text evidence="2">Belongs to the peptidase M13 family.</text>
</comment>
<evidence type="ECO:0000256" key="2">
    <source>
        <dbReference type="ARBA" id="ARBA00007357"/>
    </source>
</evidence>
<keyword evidence="3" id="KW-0645">Protease</keyword>